<evidence type="ECO:0000256" key="3">
    <source>
        <dbReference type="ARBA" id="ARBA00022771"/>
    </source>
</evidence>
<feature type="compositionally biased region" description="Low complexity" evidence="6">
    <location>
        <begin position="16"/>
        <end position="25"/>
    </location>
</feature>
<comment type="subcellular location">
    <subcellularLocation>
        <location evidence="1">Nucleus</location>
    </subcellularLocation>
</comment>
<keyword evidence="5" id="KW-0539">Nucleus</keyword>
<feature type="region of interest" description="Disordered" evidence="6">
    <location>
        <begin position="149"/>
        <end position="176"/>
    </location>
</feature>
<comment type="caution">
    <text evidence="8">The sequence shown here is derived from an EMBL/GenBank/DDBJ whole genome shotgun (WGS) entry which is preliminary data.</text>
</comment>
<organism evidence="8 9">
    <name type="scientific">Mortierella isabellina</name>
    <name type="common">Filamentous fungus</name>
    <name type="synonym">Umbelopsis isabellina</name>
    <dbReference type="NCBI Taxonomy" id="91625"/>
    <lineage>
        <taxon>Eukaryota</taxon>
        <taxon>Fungi</taxon>
        <taxon>Fungi incertae sedis</taxon>
        <taxon>Mucoromycota</taxon>
        <taxon>Mucoromycotina</taxon>
        <taxon>Umbelopsidomycetes</taxon>
        <taxon>Umbelopsidales</taxon>
        <taxon>Umbelopsidaceae</taxon>
        <taxon>Umbelopsis</taxon>
    </lineage>
</organism>
<dbReference type="AlphaFoldDB" id="A0A8H7PW04"/>
<accession>A0A8H7PW04</accession>
<gene>
    <name evidence="8" type="ORF">INT43_008447</name>
</gene>
<dbReference type="GO" id="GO:0006355">
    <property type="term" value="P:regulation of DNA-templated transcription"/>
    <property type="evidence" value="ECO:0007669"/>
    <property type="project" value="InterPro"/>
</dbReference>
<protein>
    <recommendedName>
        <fullName evidence="7">PSP proline-rich domain-containing protein</fullName>
    </recommendedName>
</protein>
<reference evidence="8" key="1">
    <citation type="submission" date="2020-12" db="EMBL/GenBank/DDBJ databases">
        <title>Metabolic potential, ecology and presence of endohyphal bacteria is reflected in genomic diversity of Mucoromycotina.</title>
        <authorList>
            <person name="Muszewska A."/>
            <person name="Okrasinska A."/>
            <person name="Steczkiewicz K."/>
            <person name="Drgas O."/>
            <person name="Orlowska M."/>
            <person name="Perlinska-Lenart U."/>
            <person name="Aleksandrzak-Piekarczyk T."/>
            <person name="Szatraj K."/>
            <person name="Zielenkiewicz U."/>
            <person name="Pilsyk S."/>
            <person name="Malc E."/>
            <person name="Mieczkowski P."/>
            <person name="Kruszewska J.S."/>
            <person name="Biernat P."/>
            <person name="Pawlowska J."/>
        </authorList>
    </citation>
    <scope>NUCLEOTIDE SEQUENCE</scope>
    <source>
        <strain evidence="8">WA0000067209</strain>
    </source>
</reference>
<feature type="compositionally biased region" description="Polar residues" evidence="6">
    <location>
        <begin position="161"/>
        <end position="176"/>
    </location>
</feature>
<dbReference type="PANTHER" id="PTHR13316">
    <property type="entry name" value="ZINC FINGER, CCHC DOMAIN CONTAINING 8"/>
    <property type="match status" value="1"/>
</dbReference>
<feature type="compositionally biased region" description="Basic and acidic residues" evidence="6">
    <location>
        <begin position="648"/>
        <end position="660"/>
    </location>
</feature>
<feature type="compositionally biased region" description="Low complexity" evidence="6">
    <location>
        <begin position="39"/>
        <end position="52"/>
    </location>
</feature>
<feature type="region of interest" description="Disordered" evidence="6">
    <location>
        <begin position="705"/>
        <end position="759"/>
    </location>
</feature>
<evidence type="ECO:0000259" key="7">
    <source>
        <dbReference type="Pfam" id="PF04046"/>
    </source>
</evidence>
<name>A0A8H7PW04_MORIS</name>
<keyword evidence="2" id="KW-0479">Metal-binding</keyword>
<evidence type="ECO:0000256" key="4">
    <source>
        <dbReference type="ARBA" id="ARBA00022833"/>
    </source>
</evidence>
<dbReference type="Pfam" id="PF09421">
    <property type="entry name" value="FRQ"/>
    <property type="match status" value="1"/>
</dbReference>
<dbReference type="EMBL" id="JAEPQZ010000005">
    <property type="protein sequence ID" value="KAG2180868.1"/>
    <property type="molecule type" value="Genomic_DNA"/>
</dbReference>
<feature type="compositionally biased region" description="Low complexity" evidence="6">
    <location>
        <begin position="149"/>
        <end position="160"/>
    </location>
</feature>
<evidence type="ECO:0000256" key="6">
    <source>
        <dbReference type="SAM" id="MobiDB-lite"/>
    </source>
</evidence>
<dbReference type="OrthoDB" id="8026949at2759"/>
<evidence type="ECO:0000313" key="9">
    <source>
        <dbReference type="Proteomes" id="UP000654370"/>
    </source>
</evidence>
<keyword evidence="9" id="KW-1185">Reference proteome</keyword>
<dbReference type="PANTHER" id="PTHR13316:SF0">
    <property type="entry name" value="ZINC FINGER CCHC DOMAIN-CONTAINING PROTEIN 8"/>
    <property type="match status" value="1"/>
</dbReference>
<dbReference type="Proteomes" id="UP000654370">
    <property type="component" value="Unassembled WGS sequence"/>
</dbReference>
<feature type="region of interest" description="Disordered" evidence="6">
    <location>
        <begin position="408"/>
        <end position="431"/>
    </location>
</feature>
<keyword evidence="4" id="KW-0862">Zinc</keyword>
<dbReference type="InterPro" id="IPR018554">
    <property type="entry name" value="FRQ"/>
</dbReference>
<dbReference type="GO" id="GO:0007623">
    <property type="term" value="P:circadian rhythm"/>
    <property type="evidence" value="ECO:0007669"/>
    <property type="project" value="InterPro"/>
</dbReference>
<feature type="compositionally biased region" description="Basic residues" evidence="6">
    <location>
        <begin position="60"/>
        <end position="71"/>
    </location>
</feature>
<evidence type="ECO:0000256" key="2">
    <source>
        <dbReference type="ARBA" id="ARBA00022723"/>
    </source>
</evidence>
<sequence>MRRHEKPLMADDDLDFSSFEDSNNSQYEGMDSATGPLIESSETTSESNGSSSPDNEIRNRKLPTRTSRKRTRNETMPECNDVIDDLLTRNKKLKKRLRRLEDLYLGHRPPASNELFEVRYFSMPQDKKRELESCLREFATHIRINNQSIKSKSGTSGSSSEGANDQSPNSANIYNNYNVPTMTVPLTDKKPTETQNMPAAWTLSRAQVCEVSNVVEETLTKPNIQQRDVIRSNSINGWLPLNCLYDASSELNDMNIPLSYLRHCLRRGSRHVELSKDQTRVRLKQVVMTGDSSHKDTGSDSTGSSFSGNNVFGSTFWALRPDMHSSHVDDHPQHRLSSVSNPVASAYDTSVDSSSFRPYTPCFSNRNVVSSVSSREEFEHAKRRTDSSNWSSDEAAANGMYNDTYNERHGKEKEQAQLQQPMQNSPKQQQTFHNPAEAAKVAPIIYIEGGTFCLDLSRFQRPHEAGPEEDDIPEYVRNSEAVLGQNWDDNFKWQDLFCWNCESKHHTLRDCSQKFNDTLLCKNALEFARRYPDHQCNFRRYFDETELRQRVEDMVVGKPSDELKEALGVGKDDLIMPYYDRMLKQGYPPGWKGVVRTDAHKQGKNIHKNPSDATGKLKVWDSGRLVQISAYDDQAVKSTPSADVAKAGGDDGPVKFRDGTTKPVVDGKIGSHYHAAIGAEQRAKHKHEPKIQLVDYPGLRWRDEEFKPTNESQTSRADSGIGSSNGGSEVSYKHAKKNKDVAKEDGLPMESDVQPMNVS</sequence>
<feature type="domain" description="PSP proline-rich" evidence="7">
    <location>
        <begin position="557"/>
        <end position="593"/>
    </location>
</feature>
<keyword evidence="3" id="KW-0863">Zinc-finger</keyword>
<dbReference type="InterPro" id="IPR006568">
    <property type="entry name" value="PSP_pro-rich"/>
</dbReference>
<dbReference type="GO" id="GO:0008270">
    <property type="term" value="F:zinc ion binding"/>
    <property type="evidence" value="ECO:0007669"/>
    <property type="project" value="UniProtKB-KW"/>
</dbReference>
<feature type="region of interest" description="Disordered" evidence="6">
    <location>
        <begin position="1"/>
        <end position="76"/>
    </location>
</feature>
<evidence type="ECO:0000256" key="5">
    <source>
        <dbReference type="ARBA" id="ARBA00023242"/>
    </source>
</evidence>
<evidence type="ECO:0000313" key="8">
    <source>
        <dbReference type="EMBL" id="KAG2180868.1"/>
    </source>
</evidence>
<dbReference type="GO" id="GO:0003723">
    <property type="term" value="F:RNA binding"/>
    <property type="evidence" value="ECO:0007669"/>
    <property type="project" value="TreeGrafter"/>
</dbReference>
<dbReference type="GO" id="GO:0005737">
    <property type="term" value="C:cytoplasm"/>
    <property type="evidence" value="ECO:0007669"/>
    <property type="project" value="InterPro"/>
</dbReference>
<feature type="compositionally biased region" description="Low complexity" evidence="6">
    <location>
        <begin position="417"/>
        <end position="430"/>
    </location>
</feature>
<dbReference type="GO" id="GO:0071013">
    <property type="term" value="C:catalytic step 2 spliceosome"/>
    <property type="evidence" value="ECO:0007669"/>
    <property type="project" value="TreeGrafter"/>
</dbReference>
<dbReference type="Pfam" id="PF04046">
    <property type="entry name" value="PSP"/>
    <property type="match status" value="1"/>
</dbReference>
<evidence type="ECO:0000256" key="1">
    <source>
        <dbReference type="ARBA" id="ARBA00004123"/>
    </source>
</evidence>
<feature type="region of interest" description="Disordered" evidence="6">
    <location>
        <begin position="641"/>
        <end position="663"/>
    </location>
</feature>
<dbReference type="InterPro" id="IPR052115">
    <property type="entry name" value="NEXT_complex_subunit_ZCCHC8"/>
</dbReference>
<proteinExistence type="predicted"/>